<evidence type="ECO:0000313" key="6">
    <source>
        <dbReference type="EMBL" id="KFI20334.1"/>
    </source>
</evidence>
<name>A0A0E2Z4D1_9GAMM</name>
<dbReference type="InterPro" id="IPR004113">
    <property type="entry name" value="FAD-bd_oxidored_4_C"/>
</dbReference>
<dbReference type="InterPro" id="IPR016169">
    <property type="entry name" value="FAD-bd_PCMH_sub2"/>
</dbReference>
<comment type="cofactor">
    <cofactor evidence="1">
        <name>FAD</name>
        <dbReference type="ChEBI" id="CHEBI:57692"/>
    </cofactor>
</comment>
<dbReference type="InterPro" id="IPR006094">
    <property type="entry name" value="Oxid_FAD_bind_N"/>
</dbReference>
<gene>
    <name evidence="6" type="primary">glcE</name>
    <name evidence="6" type="ORF">IB75_04260</name>
</gene>
<dbReference type="GO" id="GO:0071949">
    <property type="term" value="F:FAD binding"/>
    <property type="evidence" value="ECO:0007669"/>
    <property type="project" value="InterPro"/>
</dbReference>
<dbReference type="GO" id="GO:0016491">
    <property type="term" value="F:oxidoreductase activity"/>
    <property type="evidence" value="ECO:0007669"/>
    <property type="project" value="UniProtKB-KW"/>
</dbReference>
<comment type="caution">
    <text evidence="6">The sequence shown here is derived from an EMBL/GenBank/DDBJ whole genome shotgun (WGS) entry which is preliminary data.</text>
</comment>
<dbReference type="InterPro" id="IPR036318">
    <property type="entry name" value="FAD-bd_PCMH-like_sf"/>
</dbReference>
<dbReference type="Gene3D" id="1.10.45.10">
    <property type="entry name" value="Vanillyl-alcohol Oxidase, Chain A, domain 4"/>
    <property type="match status" value="1"/>
</dbReference>
<dbReference type="AlphaFoldDB" id="A0A0E2Z4D1"/>
<dbReference type="InterPro" id="IPR016171">
    <property type="entry name" value="Vanillyl_alc_oxidase_C-sub2"/>
</dbReference>
<dbReference type="HOGENOM" id="CLU_017779_0_0_6"/>
<protein>
    <submittedName>
        <fullName evidence="6">Glycolate oxidase</fullName>
    </submittedName>
</protein>
<sequence>MMRTHDSSEELQETVRTAAAAQTPLRIIGGNTKVFYGRHLKGTPLNVGKHQGITSYEPTELVVTARAGTPLAEIETLLAEQGQMLTFEPPYFGSNATLGGAVASGLSGPRRPYGGAVRDMILGVQIINGRGQVLRFGGRVMKNVAGYDISRLMAGSLGTLGVLLEVSLKVSPRPPMEITLSQERDAHNAIRLFNVWAAQPLPLSACAFDGEHLYVRLSGSEESIQAARNKVGGDKLSDSTKFWEKVREQTHLFFQRSTAPLWRWSVPATTPPIDLPGEWKIGWGGAQRWFRSELTAETIRPAAESINGYATLFRGGDRSGEVFHPLSPPLMALHQHLKRAFDPHGILNPGRMYQEF</sequence>
<evidence type="ECO:0000313" key="7">
    <source>
        <dbReference type="Proteomes" id="UP000028839"/>
    </source>
</evidence>
<dbReference type="Proteomes" id="UP000028839">
    <property type="component" value="Unassembled WGS sequence"/>
</dbReference>
<dbReference type="Gene3D" id="3.30.465.10">
    <property type="match status" value="1"/>
</dbReference>
<dbReference type="PROSITE" id="PS51387">
    <property type="entry name" value="FAD_PCMH"/>
    <property type="match status" value="1"/>
</dbReference>
<dbReference type="Pfam" id="PF02913">
    <property type="entry name" value="FAD-oxidase_C"/>
    <property type="match status" value="1"/>
</dbReference>
<dbReference type="SUPFAM" id="SSF55103">
    <property type="entry name" value="FAD-linked oxidases, C-terminal domain"/>
    <property type="match status" value="1"/>
</dbReference>
<keyword evidence="3" id="KW-0274">FAD</keyword>
<evidence type="ECO:0000256" key="4">
    <source>
        <dbReference type="ARBA" id="ARBA00023002"/>
    </source>
</evidence>
<keyword evidence="4" id="KW-0560">Oxidoreductase</keyword>
<dbReference type="OrthoDB" id="9811557at2"/>
<dbReference type="InterPro" id="IPR016164">
    <property type="entry name" value="FAD-linked_Oxase-like_C"/>
</dbReference>
<accession>A0A0E2Z4D1</accession>
<organism evidence="6 7">
    <name type="scientific">Nitrosococcus oceani C-27</name>
    <dbReference type="NCBI Taxonomy" id="314279"/>
    <lineage>
        <taxon>Bacteria</taxon>
        <taxon>Pseudomonadati</taxon>
        <taxon>Pseudomonadota</taxon>
        <taxon>Gammaproteobacteria</taxon>
        <taxon>Chromatiales</taxon>
        <taxon>Chromatiaceae</taxon>
        <taxon>Nitrosococcus</taxon>
    </lineage>
</organism>
<dbReference type="InterPro" id="IPR016166">
    <property type="entry name" value="FAD-bd_PCMH"/>
</dbReference>
<evidence type="ECO:0000256" key="2">
    <source>
        <dbReference type="ARBA" id="ARBA00022630"/>
    </source>
</evidence>
<evidence type="ECO:0000256" key="3">
    <source>
        <dbReference type="ARBA" id="ARBA00022827"/>
    </source>
</evidence>
<evidence type="ECO:0000256" key="1">
    <source>
        <dbReference type="ARBA" id="ARBA00001974"/>
    </source>
</evidence>
<reference evidence="6 7" key="1">
    <citation type="submission" date="2014-07" db="EMBL/GenBank/DDBJ databases">
        <title>Comparative analysis of Nitrosococcus oceani genome inventories of strains from Pacific and Atlantic gyres.</title>
        <authorList>
            <person name="Lim C.K."/>
            <person name="Wang L."/>
            <person name="Sayavedra-Soto L.A."/>
            <person name="Klotz M.G."/>
        </authorList>
    </citation>
    <scope>NUCLEOTIDE SEQUENCE [LARGE SCALE GENOMIC DNA]</scope>
    <source>
        <strain evidence="6 7">C-27</strain>
    </source>
</reference>
<dbReference type="Pfam" id="PF01565">
    <property type="entry name" value="FAD_binding_4"/>
    <property type="match status" value="1"/>
</dbReference>
<proteinExistence type="predicted"/>
<feature type="domain" description="FAD-binding PCMH-type" evidence="5">
    <location>
        <begin position="1"/>
        <end position="173"/>
    </location>
</feature>
<dbReference type="PANTHER" id="PTHR11748:SF103">
    <property type="entry name" value="GLYCOLATE OXIDASE SUBUNIT GLCE"/>
    <property type="match status" value="1"/>
</dbReference>
<dbReference type="PANTHER" id="PTHR11748">
    <property type="entry name" value="D-LACTATE DEHYDROGENASE"/>
    <property type="match status" value="1"/>
</dbReference>
<dbReference type="NCBIfam" id="NF008439">
    <property type="entry name" value="PRK11282.1"/>
    <property type="match status" value="1"/>
</dbReference>
<keyword evidence="2" id="KW-0285">Flavoprotein</keyword>
<dbReference type="SUPFAM" id="SSF56176">
    <property type="entry name" value="FAD-binding/transporter-associated domain-like"/>
    <property type="match status" value="1"/>
</dbReference>
<dbReference type="EMBL" id="JPGN01000023">
    <property type="protein sequence ID" value="KFI20334.1"/>
    <property type="molecule type" value="Genomic_DNA"/>
</dbReference>
<evidence type="ECO:0000259" key="5">
    <source>
        <dbReference type="PROSITE" id="PS51387"/>
    </source>
</evidence>